<proteinExistence type="predicted"/>
<dbReference type="Proteomes" id="UP001157502">
    <property type="component" value="Chromosome 3"/>
</dbReference>
<protein>
    <submittedName>
        <fullName evidence="1">Uncharacterized protein</fullName>
    </submittedName>
</protein>
<evidence type="ECO:0000313" key="2">
    <source>
        <dbReference type="Proteomes" id="UP001157502"/>
    </source>
</evidence>
<organism evidence="1 2">
    <name type="scientific">Dallia pectoralis</name>
    <name type="common">Alaska blackfish</name>
    <dbReference type="NCBI Taxonomy" id="75939"/>
    <lineage>
        <taxon>Eukaryota</taxon>
        <taxon>Metazoa</taxon>
        <taxon>Chordata</taxon>
        <taxon>Craniata</taxon>
        <taxon>Vertebrata</taxon>
        <taxon>Euteleostomi</taxon>
        <taxon>Actinopterygii</taxon>
        <taxon>Neopterygii</taxon>
        <taxon>Teleostei</taxon>
        <taxon>Protacanthopterygii</taxon>
        <taxon>Esociformes</taxon>
        <taxon>Umbridae</taxon>
        <taxon>Dallia</taxon>
    </lineage>
</organism>
<keyword evidence="2" id="KW-1185">Reference proteome</keyword>
<comment type="caution">
    <text evidence="1">The sequence shown here is derived from an EMBL/GenBank/DDBJ whole genome shotgun (WGS) entry which is preliminary data.</text>
</comment>
<dbReference type="EMBL" id="CM055730">
    <property type="protein sequence ID" value="KAJ8014288.1"/>
    <property type="molecule type" value="Genomic_DNA"/>
</dbReference>
<reference evidence="1" key="1">
    <citation type="submission" date="2021-05" db="EMBL/GenBank/DDBJ databases">
        <authorList>
            <person name="Pan Q."/>
            <person name="Jouanno E."/>
            <person name="Zahm M."/>
            <person name="Klopp C."/>
            <person name="Cabau C."/>
            <person name="Louis A."/>
            <person name="Berthelot C."/>
            <person name="Parey E."/>
            <person name="Roest Crollius H."/>
            <person name="Montfort J."/>
            <person name="Robinson-Rechavi M."/>
            <person name="Bouchez O."/>
            <person name="Lampietro C."/>
            <person name="Lopez Roques C."/>
            <person name="Donnadieu C."/>
            <person name="Postlethwait J."/>
            <person name="Bobe J."/>
            <person name="Dillon D."/>
            <person name="Chandos A."/>
            <person name="von Hippel F."/>
            <person name="Guiguen Y."/>
        </authorList>
    </citation>
    <scope>NUCLEOTIDE SEQUENCE</scope>
    <source>
        <strain evidence="1">YG-Jan2019</strain>
    </source>
</reference>
<sequence>MKVSAEEVSVEKVSAGEVISVSLERPCPGDDSDNTQLLGLPNLGNTCFMNCVLQCLLGLPAFCTDIQRQQDIWSSCPSSELLRCFSELHETRLSESTVKAKILERVQVCMSSVYEVYEEDAEQDPYDFLLDLLCQMEEGQRLKDSQVPYICPVKQLEFRLKIALTCTSCGDVVCCQDNCKYLSLSLSSHLTHSLENHFMPTLLELKCRKCSCSMVTKSMHLMTLPRVLMIHLKRVLIRDGEAKKLHDSISIPEELTLQGFCEDTVPPGARVNSLGKNDVDITPVNSESPDRYCVQIVKCDLTSGTAPFHRPLHR</sequence>
<evidence type="ECO:0000313" key="1">
    <source>
        <dbReference type="EMBL" id="KAJ8014288.1"/>
    </source>
</evidence>
<gene>
    <name evidence="1" type="ORF">DPEC_G00038700</name>
</gene>
<accession>A0ACC2HFL2</accession>
<name>A0ACC2HFL2_DALPE</name>